<sequence>MQNSTIASDKNDAIKQKRGEELSKGGKGKQVKVPLKHVNVQEVKKAELERAKKEAEISRQKEEAETRRKQEMERERAILEERRTRAGGKKGDPGDGNDMRSRSSDDDASLNELYPEEPMDFTPASFKRMYSDCSRVQYSMEVLEKAKRRKAMEEQKKGRDRRGYSEEAVGVLVDLDAYLSRNDSKVSKTVAGQVLVAENESLKLRLEDKTRSEERLWKLVNKGGDMLGEEKLPERDRESPGGNGIAQDVRRIRSRDEAMLERNGSKEKPTYAVIVKGNGMTDAKVLKHKMLEAGQSVQVKVNRMREMRGGKIIMEMATEEDRQALLRERSLKEKGIVVERERKYPPLVEVKGVRREVLKDEWLTELWQKNLQEDVDAQEFEAKVRIKMVLGSRNNRRGNVILETTPLIREALLAKERVYVGWEAHGVGDFDKPMRCLKCYGFAHMMKECKKEARCGRCGGEGHLQKTCKEEVGCAVCKERGLEGGHSMNCQGARHVMHDLGNMLCEDGVDVALLQEPWEYEGRVCGLPSCMRVYENDNLKAVVVVVNERLEAMAVNRSEWGVCVWLNGSFGCMSVVSVYMQLNVEVTEALNYMSECLRISGDGKVLIGMDANACSGLWHSKPSRRSRDNVERAGKLEEWIDDSGVLVLNEASEWYTFTGACGKSDIDVTVCKGISDCDVEWIIRSERGLSDHNPIYISISALLGMDDSEEGERRQWAFRKTKGTQLAGALQELALGFGLGRYVSLDARGKVERMDEWTKRVCDEHLKIVRKRKRRVVWWTDELERLKKEVRRRRKEWQRARGEELIGQDVVNERCESYRMSVREYKGMLAERKRNDWREFVCREGNKDPWGGVNKVVRGRRRNMGLASLKEGVVVTRNSEEGANLLLNKFFPTDEEDENGGQVFFRN</sequence>
<evidence type="ECO:0000256" key="2">
    <source>
        <dbReference type="SAM" id="MobiDB-lite"/>
    </source>
</evidence>
<dbReference type="AlphaFoldDB" id="A0ABD2X7Y7"/>
<proteinExistence type="predicted"/>
<dbReference type="SUPFAM" id="SSF56219">
    <property type="entry name" value="DNase I-like"/>
    <property type="match status" value="1"/>
</dbReference>
<dbReference type="Proteomes" id="UP001627154">
    <property type="component" value="Unassembled WGS sequence"/>
</dbReference>
<dbReference type="PROSITE" id="PS50158">
    <property type="entry name" value="ZF_CCHC"/>
    <property type="match status" value="1"/>
</dbReference>
<evidence type="ECO:0000256" key="1">
    <source>
        <dbReference type="PROSITE-ProRule" id="PRU00047"/>
    </source>
</evidence>
<feature type="region of interest" description="Disordered" evidence="2">
    <location>
        <begin position="1"/>
        <end position="120"/>
    </location>
</feature>
<evidence type="ECO:0000313" key="4">
    <source>
        <dbReference type="EMBL" id="KAL3401422.1"/>
    </source>
</evidence>
<dbReference type="InterPro" id="IPR036691">
    <property type="entry name" value="Endo/exonu/phosph_ase_sf"/>
</dbReference>
<reference evidence="4 5" key="1">
    <citation type="journal article" date="2024" name="bioRxiv">
        <title>A reference genome for Trichogramma kaykai: A tiny desert-dwelling parasitoid wasp with competing sex-ratio distorters.</title>
        <authorList>
            <person name="Culotta J."/>
            <person name="Lindsey A.R."/>
        </authorList>
    </citation>
    <scope>NUCLEOTIDE SEQUENCE [LARGE SCALE GENOMIC DNA]</scope>
    <source>
        <strain evidence="4 5">KSX58</strain>
    </source>
</reference>
<keyword evidence="1" id="KW-0863">Zinc-finger</keyword>
<dbReference type="SUPFAM" id="SSF57756">
    <property type="entry name" value="Retrovirus zinc finger-like domains"/>
    <property type="match status" value="1"/>
</dbReference>
<feature type="compositionally biased region" description="Basic and acidic residues" evidence="2">
    <location>
        <begin position="228"/>
        <end position="239"/>
    </location>
</feature>
<dbReference type="GO" id="GO:0008270">
    <property type="term" value="F:zinc ion binding"/>
    <property type="evidence" value="ECO:0007669"/>
    <property type="project" value="UniProtKB-KW"/>
</dbReference>
<dbReference type="InterPro" id="IPR005135">
    <property type="entry name" value="Endo/exonuclease/phosphatase"/>
</dbReference>
<feature type="region of interest" description="Disordered" evidence="2">
    <location>
        <begin position="227"/>
        <end position="252"/>
    </location>
</feature>
<dbReference type="Gene3D" id="3.60.10.10">
    <property type="entry name" value="Endonuclease/exonuclease/phosphatase"/>
    <property type="match status" value="1"/>
</dbReference>
<dbReference type="Pfam" id="PF14529">
    <property type="entry name" value="Exo_endo_phos_2"/>
    <property type="match status" value="1"/>
</dbReference>
<feature type="compositionally biased region" description="Acidic residues" evidence="2">
    <location>
        <begin position="106"/>
        <end position="119"/>
    </location>
</feature>
<feature type="compositionally biased region" description="Basic and acidic residues" evidence="2">
    <location>
        <begin position="42"/>
        <end position="105"/>
    </location>
</feature>
<name>A0ABD2X7Y7_9HYME</name>
<evidence type="ECO:0000313" key="5">
    <source>
        <dbReference type="Proteomes" id="UP001627154"/>
    </source>
</evidence>
<organism evidence="4 5">
    <name type="scientific">Trichogramma kaykai</name>
    <dbReference type="NCBI Taxonomy" id="54128"/>
    <lineage>
        <taxon>Eukaryota</taxon>
        <taxon>Metazoa</taxon>
        <taxon>Ecdysozoa</taxon>
        <taxon>Arthropoda</taxon>
        <taxon>Hexapoda</taxon>
        <taxon>Insecta</taxon>
        <taxon>Pterygota</taxon>
        <taxon>Neoptera</taxon>
        <taxon>Endopterygota</taxon>
        <taxon>Hymenoptera</taxon>
        <taxon>Apocrita</taxon>
        <taxon>Proctotrupomorpha</taxon>
        <taxon>Chalcidoidea</taxon>
        <taxon>Trichogrammatidae</taxon>
        <taxon>Trichogramma</taxon>
    </lineage>
</organism>
<feature type="domain" description="CCHC-type" evidence="3">
    <location>
        <begin position="454"/>
        <end position="470"/>
    </location>
</feature>
<gene>
    <name evidence="4" type="ORF">TKK_005268</name>
</gene>
<evidence type="ECO:0000259" key="3">
    <source>
        <dbReference type="PROSITE" id="PS50158"/>
    </source>
</evidence>
<dbReference type="SMART" id="SM00343">
    <property type="entry name" value="ZnF_C2HC"/>
    <property type="match status" value="2"/>
</dbReference>
<comment type="caution">
    <text evidence="4">The sequence shown here is derived from an EMBL/GenBank/DDBJ whole genome shotgun (WGS) entry which is preliminary data.</text>
</comment>
<keyword evidence="1" id="KW-0862">Zinc</keyword>
<dbReference type="EMBL" id="JBJJXI010000045">
    <property type="protein sequence ID" value="KAL3401422.1"/>
    <property type="molecule type" value="Genomic_DNA"/>
</dbReference>
<dbReference type="InterPro" id="IPR001878">
    <property type="entry name" value="Znf_CCHC"/>
</dbReference>
<keyword evidence="1" id="KW-0479">Metal-binding</keyword>
<dbReference type="InterPro" id="IPR036875">
    <property type="entry name" value="Znf_CCHC_sf"/>
</dbReference>
<feature type="compositionally biased region" description="Basic and acidic residues" evidence="2">
    <location>
        <begin position="9"/>
        <end position="24"/>
    </location>
</feature>
<keyword evidence="5" id="KW-1185">Reference proteome</keyword>
<protein>
    <recommendedName>
        <fullName evidence="3">CCHC-type domain-containing protein</fullName>
    </recommendedName>
</protein>
<dbReference type="Gene3D" id="4.10.60.10">
    <property type="entry name" value="Zinc finger, CCHC-type"/>
    <property type="match status" value="1"/>
</dbReference>
<accession>A0ABD2X7Y7</accession>